<sequence length="36" mass="4047">MVSIYTDSLTDPDFKDIYAPLDGIVMNAEVMIKLLN</sequence>
<comment type="caution">
    <text evidence="1">The sequence shown here is derived from an EMBL/GenBank/DDBJ whole genome shotgun (WGS) entry which is preliminary data.</text>
</comment>
<keyword evidence="2" id="KW-1185">Reference proteome</keyword>
<protein>
    <submittedName>
        <fullName evidence="1">Uncharacterized protein</fullName>
    </submittedName>
</protein>
<evidence type="ECO:0000313" key="1">
    <source>
        <dbReference type="EMBL" id="MBB3054992.1"/>
    </source>
</evidence>
<accession>A0A839SCF0</accession>
<dbReference type="EMBL" id="JACHWX010000003">
    <property type="protein sequence ID" value="MBB3054992.1"/>
    <property type="molecule type" value="Genomic_DNA"/>
</dbReference>
<organism evidence="1 2">
    <name type="scientific">Mucilaginibacter gotjawali</name>
    <dbReference type="NCBI Taxonomy" id="1550579"/>
    <lineage>
        <taxon>Bacteria</taxon>
        <taxon>Pseudomonadati</taxon>
        <taxon>Bacteroidota</taxon>
        <taxon>Sphingobacteriia</taxon>
        <taxon>Sphingobacteriales</taxon>
        <taxon>Sphingobacteriaceae</taxon>
        <taxon>Mucilaginibacter</taxon>
    </lineage>
</organism>
<evidence type="ECO:0000313" key="2">
    <source>
        <dbReference type="Proteomes" id="UP000539265"/>
    </source>
</evidence>
<reference evidence="1" key="1">
    <citation type="submission" date="2020-08" db="EMBL/GenBank/DDBJ databases">
        <title>Genomic Encyclopedia of Type Strains, Phase III (KMG-III): the genomes of soil and plant-associated and newly described type strains.</title>
        <authorList>
            <person name="Whitman W."/>
        </authorList>
    </citation>
    <scope>NUCLEOTIDE SEQUENCE [LARGE SCALE GENOMIC DNA]</scope>
    <source>
        <strain evidence="1">CECT 8628</strain>
    </source>
</reference>
<name>A0A839SCF0_9SPHI</name>
<dbReference type="Proteomes" id="UP000539265">
    <property type="component" value="Unassembled WGS sequence"/>
</dbReference>
<gene>
    <name evidence="1" type="ORF">FHS11_001409</name>
</gene>
<dbReference type="AlphaFoldDB" id="A0A839SCF0"/>
<proteinExistence type="predicted"/>